<dbReference type="Proteomes" id="UP001286456">
    <property type="component" value="Unassembled WGS sequence"/>
</dbReference>
<dbReference type="InterPro" id="IPR008030">
    <property type="entry name" value="NmrA-like"/>
</dbReference>
<dbReference type="SUPFAM" id="SSF51735">
    <property type="entry name" value="NAD(P)-binding Rossmann-fold domains"/>
    <property type="match status" value="1"/>
</dbReference>
<evidence type="ECO:0000259" key="3">
    <source>
        <dbReference type="Pfam" id="PF05368"/>
    </source>
</evidence>
<dbReference type="InterPro" id="IPR036291">
    <property type="entry name" value="NAD(P)-bd_dom_sf"/>
</dbReference>
<dbReference type="Pfam" id="PF05368">
    <property type="entry name" value="NmrA"/>
    <property type="match status" value="1"/>
</dbReference>
<protein>
    <recommendedName>
        <fullName evidence="3">NmrA-like domain-containing protein</fullName>
    </recommendedName>
</protein>
<dbReference type="GO" id="GO:0016491">
    <property type="term" value="F:oxidoreductase activity"/>
    <property type="evidence" value="ECO:0007669"/>
    <property type="project" value="UniProtKB-KW"/>
</dbReference>
<sequence>MATPIQNIALVGANGNLGSVILHTLFQHSPAYTITVLQRASSTRPPPPHPVKTISISDAWTTAELTAALAGQHAVIAAFPLRNVEDHLRLADAAAAAGSVRRFIPADYGSVDARSPRARALVPLFERKVIVRERLEVLAAESKTGFSWTSLVTGHFFDWGLGNGFLNFWIKERRAVILGDGTQRSSAGTLGRVAEAVVRVLERLEETRDRVLMVQSFCVSQRDVLAALERALLRRGGKPWDVEVVDVDGFIEKHKRLAEQGDKGSVEELVFALGVVEGDWEDKEDFAMGLLGLEDEDLDEVVERVVGEMGLA</sequence>
<organism evidence="4 5">
    <name type="scientific">Cercophora scortea</name>
    <dbReference type="NCBI Taxonomy" id="314031"/>
    <lineage>
        <taxon>Eukaryota</taxon>
        <taxon>Fungi</taxon>
        <taxon>Dikarya</taxon>
        <taxon>Ascomycota</taxon>
        <taxon>Pezizomycotina</taxon>
        <taxon>Sordariomycetes</taxon>
        <taxon>Sordariomycetidae</taxon>
        <taxon>Sordariales</taxon>
        <taxon>Lasiosphaeriaceae</taxon>
        <taxon>Cercophora</taxon>
    </lineage>
</organism>
<dbReference type="Gene3D" id="3.90.25.10">
    <property type="entry name" value="UDP-galactose 4-epimerase, domain 1"/>
    <property type="match status" value="1"/>
</dbReference>
<evidence type="ECO:0000256" key="1">
    <source>
        <dbReference type="ARBA" id="ARBA00022857"/>
    </source>
</evidence>
<keyword evidence="1" id="KW-0521">NADP</keyword>
<dbReference type="InterPro" id="IPR051609">
    <property type="entry name" value="NmrA/Isoflavone_reductase-like"/>
</dbReference>
<dbReference type="EMBL" id="JAUEPO010000006">
    <property type="protein sequence ID" value="KAK3319510.1"/>
    <property type="molecule type" value="Genomic_DNA"/>
</dbReference>
<gene>
    <name evidence="4" type="ORF">B0T19DRAFT_268588</name>
</gene>
<keyword evidence="5" id="KW-1185">Reference proteome</keyword>
<dbReference type="CDD" id="cd05259">
    <property type="entry name" value="PCBER_SDR_a"/>
    <property type="match status" value="1"/>
</dbReference>
<dbReference type="PANTHER" id="PTHR47706:SF9">
    <property type="entry name" value="NMRA-LIKE DOMAIN-CONTAINING PROTEIN-RELATED"/>
    <property type="match status" value="1"/>
</dbReference>
<feature type="domain" description="NmrA-like" evidence="3">
    <location>
        <begin position="6"/>
        <end position="141"/>
    </location>
</feature>
<proteinExistence type="predicted"/>
<evidence type="ECO:0000313" key="4">
    <source>
        <dbReference type="EMBL" id="KAK3319510.1"/>
    </source>
</evidence>
<reference evidence="4" key="1">
    <citation type="journal article" date="2023" name="Mol. Phylogenet. Evol.">
        <title>Genome-scale phylogeny and comparative genomics of the fungal order Sordariales.</title>
        <authorList>
            <person name="Hensen N."/>
            <person name="Bonometti L."/>
            <person name="Westerberg I."/>
            <person name="Brannstrom I.O."/>
            <person name="Guillou S."/>
            <person name="Cros-Aarteil S."/>
            <person name="Calhoun S."/>
            <person name="Haridas S."/>
            <person name="Kuo A."/>
            <person name="Mondo S."/>
            <person name="Pangilinan J."/>
            <person name="Riley R."/>
            <person name="LaButti K."/>
            <person name="Andreopoulos B."/>
            <person name="Lipzen A."/>
            <person name="Chen C."/>
            <person name="Yan M."/>
            <person name="Daum C."/>
            <person name="Ng V."/>
            <person name="Clum A."/>
            <person name="Steindorff A."/>
            <person name="Ohm R.A."/>
            <person name="Martin F."/>
            <person name="Silar P."/>
            <person name="Natvig D.O."/>
            <person name="Lalanne C."/>
            <person name="Gautier V."/>
            <person name="Ament-Velasquez S.L."/>
            <person name="Kruys A."/>
            <person name="Hutchinson M.I."/>
            <person name="Powell A.J."/>
            <person name="Barry K."/>
            <person name="Miller A.N."/>
            <person name="Grigoriev I.V."/>
            <person name="Debuchy R."/>
            <person name="Gladieux P."/>
            <person name="Hiltunen Thoren M."/>
            <person name="Johannesson H."/>
        </authorList>
    </citation>
    <scope>NUCLEOTIDE SEQUENCE</scope>
    <source>
        <strain evidence="4">SMH4131-1</strain>
    </source>
</reference>
<name>A0AAE0I6S9_9PEZI</name>
<evidence type="ECO:0000256" key="2">
    <source>
        <dbReference type="ARBA" id="ARBA00023002"/>
    </source>
</evidence>
<dbReference type="InterPro" id="IPR045312">
    <property type="entry name" value="PCBER-like"/>
</dbReference>
<evidence type="ECO:0000313" key="5">
    <source>
        <dbReference type="Proteomes" id="UP001286456"/>
    </source>
</evidence>
<reference evidence="4" key="2">
    <citation type="submission" date="2023-06" db="EMBL/GenBank/DDBJ databases">
        <authorList>
            <consortium name="Lawrence Berkeley National Laboratory"/>
            <person name="Haridas S."/>
            <person name="Hensen N."/>
            <person name="Bonometti L."/>
            <person name="Westerberg I."/>
            <person name="Brannstrom I.O."/>
            <person name="Guillou S."/>
            <person name="Cros-Aarteil S."/>
            <person name="Calhoun S."/>
            <person name="Kuo A."/>
            <person name="Mondo S."/>
            <person name="Pangilinan J."/>
            <person name="Riley R."/>
            <person name="Labutti K."/>
            <person name="Andreopoulos B."/>
            <person name="Lipzen A."/>
            <person name="Chen C."/>
            <person name="Yanf M."/>
            <person name="Daum C."/>
            <person name="Ng V."/>
            <person name="Clum A."/>
            <person name="Steindorff A."/>
            <person name="Ohm R."/>
            <person name="Martin F."/>
            <person name="Silar P."/>
            <person name="Natvig D."/>
            <person name="Lalanne C."/>
            <person name="Gautier V."/>
            <person name="Ament-Velasquez S.L."/>
            <person name="Kruys A."/>
            <person name="Hutchinson M.I."/>
            <person name="Powell A.J."/>
            <person name="Barry K."/>
            <person name="Miller A.N."/>
            <person name="Grigoriev I.V."/>
            <person name="Debuchy R."/>
            <person name="Gladieux P."/>
            <person name="Thoren M.H."/>
            <person name="Johannesson H."/>
        </authorList>
    </citation>
    <scope>NUCLEOTIDE SEQUENCE</scope>
    <source>
        <strain evidence="4">SMH4131-1</strain>
    </source>
</reference>
<keyword evidence="2" id="KW-0560">Oxidoreductase</keyword>
<dbReference type="Gene3D" id="3.40.50.720">
    <property type="entry name" value="NAD(P)-binding Rossmann-like Domain"/>
    <property type="match status" value="1"/>
</dbReference>
<dbReference type="PANTHER" id="PTHR47706">
    <property type="entry name" value="NMRA-LIKE FAMILY PROTEIN"/>
    <property type="match status" value="1"/>
</dbReference>
<accession>A0AAE0I6S9</accession>
<dbReference type="AlphaFoldDB" id="A0AAE0I6S9"/>
<comment type="caution">
    <text evidence="4">The sequence shown here is derived from an EMBL/GenBank/DDBJ whole genome shotgun (WGS) entry which is preliminary data.</text>
</comment>